<evidence type="ECO:0000313" key="2">
    <source>
        <dbReference type="EMBL" id="GAA4624646.1"/>
    </source>
</evidence>
<name>A0ABP8U5V5_9ACTN</name>
<comment type="caution">
    <text evidence="2">The sequence shown here is derived from an EMBL/GenBank/DDBJ whole genome shotgun (WGS) entry which is preliminary data.</text>
</comment>
<dbReference type="RefSeq" id="WP_345430949.1">
    <property type="nucleotide sequence ID" value="NZ_BAABHK010000003.1"/>
</dbReference>
<proteinExistence type="predicted"/>
<feature type="domain" description="DUF397" evidence="1">
    <location>
        <begin position="16"/>
        <end position="43"/>
    </location>
</feature>
<keyword evidence="3" id="KW-1185">Reference proteome</keyword>
<dbReference type="InterPro" id="IPR007278">
    <property type="entry name" value="DUF397"/>
</dbReference>
<evidence type="ECO:0000313" key="3">
    <source>
        <dbReference type="Proteomes" id="UP001501442"/>
    </source>
</evidence>
<dbReference type="Pfam" id="PF04149">
    <property type="entry name" value="DUF397"/>
    <property type="match status" value="1"/>
</dbReference>
<sequence>MPRVLIERRLEISGWAQWRKSSVSTAVNDEACVEVAPLTSQEAASLTAQFTTDAPPVS</sequence>
<protein>
    <recommendedName>
        <fullName evidence="1">DUF397 domain-containing protein</fullName>
    </recommendedName>
</protein>
<organism evidence="2 3">
    <name type="scientific">Actinoallomurus vinaceus</name>
    <dbReference type="NCBI Taxonomy" id="1080074"/>
    <lineage>
        <taxon>Bacteria</taxon>
        <taxon>Bacillati</taxon>
        <taxon>Actinomycetota</taxon>
        <taxon>Actinomycetes</taxon>
        <taxon>Streptosporangiales</taxon>
        <taxon>Thermomonosporaceae</taxon>
        <taxon>Actinoallomurus</taxon>
    </lineage>
</organism>
<reference evidence="3" key="1">
    <citation type="journal article" date="2019" name="Int. J. Syst. Evol. Microbiol.">
        <title>The Global Catalogue of Microorganisms (GCM) 10K type strain sequencing project: providing services to taxonomists for standard genome sequencing and annotation.</title>
        <authorList>
            <consortium name="The Broad Institute Genomics Platform"/>
            <consortium name="The Broad Institute Genome Sequencing Center for Infectious Disease"/>
            <person name="Wu L."/>
            <person name="Ma J."/>
        </authorList>
    </citation>
    <scope>NUCLEOTIDE SEQUENCE [LARGE SCALE GENOMIC DNA]</scope>
    <source>
        <strain evidence="3">JCM 17939</strain>
    </source>
</reference>
<accession>A0ABP8U5V5</accession>
<dbReference type="EMBL" id="BAABHK010000003">
    <property type="protein sequence ID" value="GAA4624646.1"/>
    <property type="molecule type" value="Genomic_DNA"/>
</dbReference>
<gene>
    <name evidence="2" type="ORF">GCM10023196_025620</name>
</gene>
<dbReference type="Proteomes" id="UP001501442">
    <property type="component" value="Unassembled WGS sequence"/>
</dbReference>
<evidence type="ECO:0000259" key="1">
    <source>
        <dbReference type="Pfam" id="PF04149"/>
    </source>
</evidence>